<feature type="transmembrane region" description="Helical" evidence="1">
    <location>
        <begin position="95"/>
        <end position="119"/>
    </location>
</feature>
<keyword evidence="1" id="KW-0812">Transmembrane</keyword>
<feature type="transmembrane region" description="Helical" evidence="1">
    <location>
        <begin position="145"/>
        <end position="165"/>
    </location>
</feature>
<dbReference type="PANTHER" id="PTHR37305">
    <property type="entry name" value="INTEGRAL MEMBRANE PROTEIN-RELATED"/>
    <property type="match status" value="1"/>
</dbReference>
<proteinExistence type="predicted"/>
<dbReference type="PANTHER" id="PTHR37305:SF1">
    <property type="entry name" value="MEMBRANE PROTEIN"/>
    <property type="match status" value="1"/>
</dbReference>
<keyword evidence="1" id="KW-1133">Transmembrane helix</keyword>
<feature type="transmembrane region" description="Helical" evidence="1">
    <location>
        <begin position="55"/>
        <end position="74"/>
    </location>
</feature>
<feature type="transmembrane region" description="Helical" evidence="1">
    <location>
        <begin position="172"/>
        <end position="193"/>
    </location>
</feature>
<name>A0A837RA09_LACPE</name>
<accession>A0A837RA09</accession>
<evidence type="ECO:0000313" key="2">
    <source>
        <dbReference type="EMBL" id="KRK25364.1"/>
    </source>
</evidence>
<evidence type="ECO:0000256" key="1">
    <source>
        <dbReference type="SAM" id="Phobius"/>
    </source>
</evidence>
<feature type="transmembrane region" description="Helical" evidence="1">
    <location>
        <begin position="20"/>
        <end position="39"/>
    </location>
</feature>
<dbReference type="Proteomes" id="UP000051020">
    <property type="component" value="Unassembled WGS sequence"/>
</dbReference>
<dbReference type="Pfam" id="PF12730">
    <property type="entry name" value="ABC2_membrane_4"/>
    <property type="match status" value="1"/>
</dbReference>
<dbReference type="EMBL" id="AZCU01000008">
    <property type="protein sequence ID" value="KRK25364.1"/>
    <property type="molecule type" value="Genomic_DNA"/>
</dbReference>
<evidence type="ECO:0000313" key="3">
    <source>
        <dbReference type="Proteomes" id="UP000051020"/>
    </source>
</evidence>
<keyword evidence="1" id="KW-0472">Membrane</keyword>
<dbReference type="AlphaFoldDB" id="A0A837RA09"/>
<comment type="caution">
    <text evidence="2">The sequence shown here is derived from an EMBL/GenBank/DDBJ whole genome shotgun (WGS) entry which is preliminary data.</text>
</comment>
<reference evidence="2 3" key="1">
    <citation type="journal article" date="2015" name="Genome Announc.">
        <title>Expanding the biotechnology potential of lactobacilli through comparative genomics of 213 strains and associated genera.</title>
        <authorList>
            <person name="Sun Z."/>
            <person name="Harris H.M."/>
            <person name="McCann A."/>
            <person name="Guo C."/>
            <person name="Argimon S."/>
            <person name="Zhang W."/>
            <person name="Yang X."/>
            <person name="Jeffery I.B."/>
            <person name="Cooney J.C."/>
            <person name="Kagawa T.F."/>
            <person name="Liu W."/>
            <person name="Song Y."/>
            <person name="Salvetti E."/>
            <person name="Wrobel A."/>
            <person name="Rasinkangas P."/>
            <person name="Parkhill J."/>
            <person name="Rea M.C."/>
            <person name="O'Sullivan O."/>
            <person name="Ritari J."/>
            <person name="Douillard F.P."/>
            <person name="Paul Ross R."/>
            <person name="Yang R."/>
            <person name="Briner A.E."/>
            <person name="Felis G.E."/>
            <person name="de Vos W.M."/>
            <person name="Barrangou R."/>
            <person name="Klaenhammer T.R."/>
            <person name="Caufield P.W."/>
            <person name="Cui Y."/>
            <person name="Zhang H."/>
            <person name="O'Toole P.W."/>
        </authorList>
    </citation>
    <scope>NUCLEOTIDE SEQUENCE [LARGE SCALE GENOMIC DNA]</scope>
    <source>
        <strain evidence="2 3">DSM 20314</strain>
    </source>
</reference>
<gene>
    <name evidence="2" type="ORF">FD24_GL003213</name>
</gene>
<protein>
    <submittedName>
        <fullName evidence="2">Abc superfamily atp binding cassette transporter, membrane protein</fullName>
    </submittedName>
</protein>
<sequence length="255" mass="29620">MLRRNLYQEFYKLGHRKITWWSPIILLLLMVITGYGIGYNEGKLLTVTNYNSPDWIILLLVVVGATTFSMEFQNNAILTLLTKSPNKAIVYLSKYLVLFCYDCFLHAIAILFTIGLRYAPLNSHVSWSTIYLYHEPLWENMLKTVGVDLLTTMFIISLVFLLSCLINSNATVTIISLLIVFMGQFVSSSLLNYQDWLPLIKWNPFNMINLTREYYNYVTYYATSQLSNAQLLTGTLCYTLLFVTLGYLIFRKKYF</sequence>
<organism evidence="2 3">
    <name type="scientific">Lactiplantibacillus pentosus DSM 20314</name>
    <dbReference type="NCBI Taxonomy" id="1423791"/>
    <lineage>
        <taxon>Bacteria</taxon>
        <taxon>Bacillati</taxon>
        <taxon>Bacillota</taxon>
        <taxon>Bacilli</taxon>
        <taxon>Lactobacillales</taxon>
        <taxon>Lactobacillaceae</taxon>
        <taxon>Lactiplantibacillus</taxon>
    </lineage>
</organism>
<feature type="transmembrane region" description="Helical" evidence="1">
    <location>
        <begin position="229"/>
        <end position="250"/>
    </location>
</feature>